<dbReference type="InterPro" id="IPR004805">
    <property type="entry name" value="DnaE2/DnaE/PolC"/>
</dbReference>
<evidence type="ECO:0000256" key="4">
    <source>
        <dbReference type="ARBA" id="ARBA00022705"/>
    </source>
</evidence>
<dbReference type="PANTHER" id="PTHR32294">
    <property type="entry name" value="DNA POLYMERASE III SUBUNIT ALPHA"/>
    <property type="match status" value="1"/>
</dbReference>
<dbReference type="Pfam" id="PF02811">
    <property type="entry name" value="PHP"/>
    <property type="match status" value="1"/>
</dbReference>
<evidence type="ECO:0000259" key="7">
    <source>
        <dbReference type="SMART" id="SM00481"/>
    </source>
</evidence>
<protein>
    <recommendedName>
        <fullName evidence="1">DNA-directed DNA polymerase</fullName>
        <ecNumber evidence="1">2.7.7.7</ecNumber>
    </recommendedName>
</protein>
<dbReference type="InterPro" id="IPR004013">
    <property type="entry name" value="PHP_dom"/>
</dbReference>
<evidence type="ECO:0000256" key="2">
    <source>
        <dbReference type="ARBA" id="ARBA00022679"/>
    </source>
</evidence>
<dbReference type="Gene3D" id="1.10.10.1600">
    <property type="entry name" value="Bacterial DNA polymerase III alpha subunit, thumb domain"/>
    <property type="match status" value="1"/>
</dbReference>
<comment type="catalytic activity">
    <reaction evidence="6">
        <text>DNA(n) + a 2'-deoxyribonucleoside 5'-triphosphate = DNA(n+1) + diphosphate</text>
        <dbReference type="Rhea" id="RHEA:22508"/>
        <dbReference type="Rhea" id="RHEA-COMP:17339"/>
        <dbReference type="Rhea" id="RHEA-COMP:17340"/>
        <dbReference type="ChEBI" id="CHEBI:33019"/>
        <dbReference type="ChEBI" id="CHEBI:61560"/>
        <dbReference type="ChEBI" id="CHEBI:173112"/>
        <dbReference type="EC" id="2.7.7.7"/>
    </reaction>
</comment>
<evidence type="ECO:0000256" key="1">
    <source>
        <dbReference type="ARBA" id="ARBA00012417"/>
    </source>
</evidence>
<dbReference type="GO" id="GO:0008408">
    <property type="term" value="F:3'-5' exonuclease activity"/>
    <property type="evidence" value="ECO:0007669"/>
    <property type="project" value="InterPro"/>
</dbReference>
<accession>A0A377FTB8</accession>
<gene>
    <name evidence="8" type="primary">dnaE</name>
    <name evidence="8" type="ORF">NCTC13163_01091</name>
</gene>
<proteinExistence type="predicted"/>
<dbReference type="EC" id="2.7.7.7" evidence="1"/>
<keyword evidence="4" id="KW-0235">DNA replication</keyword>
<dbReference type="InterPro" id="IPR011708">
    <property type="entry name" value="DNA_pol3_alpha_NTPase_dom"/>
</dbReference>
<name>A0A377FTB8_9BACL</name>
<dbReference type="Gene3D" id="3.20.20.140">
    <property type="entry name" value="Metal-dependent hydrolases"/>
    <property type="match status" value="2"/>
</dbReference>
<keyword evidence="2 8" id="KW-0808">Transferase</keyword>
<dbReference type="NCBIfam" id="TIGR00594">
    <property type="entry name" value="polc"/>
    <property type="match status" value="1"/>
</dbReference>
<dbReference type="InterPro" id="IPR003141">
    <property type="entry name" value="Pol/His_phosphatase_N"/>
</dbReference>
<dbReference type="InterPro" id="IPR029460">
    <property type="entry name" value="DNAPol_HHH"/>
</dbReference>
<organism evidence="8 9">
    <name type="scientific">Exiguobacterium aurantiacum</name>
    <dbReference type="NCBI Taxonomy" id="33987"/>
    <lineage>
        <taxon>Bacteria</taxon>
        <taxon>Bacillati</taxon>
        <taxon>Bacillota</taxon>
        <taxon>Bacilli</taxon>
        <taxon>Bacillales</taxon>
        <taxon>Bacillales Family XII. Incertae Sedis</taxon>
        <taxon>Exiguobacterium</taxon>
    </lineage>
</organism>
<dbReference type="Pfam" id="PF17657">
    <property type="entry name" value="DNA_pol3_finger"/>
    <property type="match status" value="1"/>
</dbReference>
<dbReference type="Pfam" id="PF14579">
    <property type="entry name" value="HHH_6"/>
    <property type="match status" value="1"/>
</dbReference>
<evidence type="ECO:0000256" key="5">
    <source>
        <dbReference type="ARBA" id="ARBA00022932"/>
    </source>
</evidence>
<dbReference type="GO" id="GO:0003887">
    <property type="term" value="F:DNA-directed DNA polymerase activity"/>
    <property type="evidence" value="ECO:0007669"/>
    <property type="project" value="UniProtKB-KW"/>
</dbReference>
<evidence type="ECO:0000313" key="8">
    <source>
        <dbReference type="EMBL" id="STO07736.1"/>
    </source>
</evidence>
<dbReference type="SMART" id="SM00481">
    <property type="entry name" value="POLIIIAc"/>
    <property type="match status" value="1"/>
</dbReference>
<keyword evidence="5" id="KW-0239">DNA-directed DNA polymerase</keyword>
<dbReference type="Pfam" id="PF07733">
    <property type="entry name" value="DNA_pol3_alpha"/>
    <property type="match status" value="1"/>
</dbReference>
<dbReference type="InterPro" id="IPR041931">
    <property type="entry name" value="DNA_pol3_alpha_thumb_dom"/>
</dbReference>
<dbReference type="InterPro" id="IPR040982">
    <property type="entry name" value="DNA_pol3_finger"/>
</dbReference>
<reference evidence="8 9" key="1">
    <citation type="submission" date="2018-06" db="EMBL/GenBank/DDBJ databases">
        <authorList>
            <consortium name="Pathogen Informatics"/>
            <person name="Doyle S."/>
        </authorList>
    </citation>
    <scope>NUCLEOTIDE SEQUENCE [LARGE SCALE GENOMIC DNA]</scope>
    <source>
        <strain evidence="8 9">NCTC13163</strain>
    </source>
</reference>
<dbReference type="Proteomes" id="UP000254060">
    <property type="component" value="Unassembled WGS sequence"/>
</dbReference>
<dbReference type="STRING" id="1397694.GCA_000702585_01599"/>
<dbReference type="CDD" id="cd07431">
    <property type="entry name" value="PHP_PolIIIA"/>
    <property type="match status" value="1"/>
</dbReference>
<dbReference type="GO" id="GO:0006260">
    <property type="term" value="P:DNA replication"/>
    <property type="evidence" value="ECO:0007669"/>
    <property type="project" value="UniProtKB-KW"/>
</dbReference>
<feature type="domain" description="Polymerase/histidinol phosphatase N-terminal" evidence="7">
    <location>
        <begin position="2"/>
        <end position="68"/>
    </location>
</feature>
<evidence type="ECO:0000313" key="9">
    <source>
        <dbReference type="Proteomes" id="UP000254060"/>
    </source>
</evidence>
<evidence type="ECO:0000256" key="3">
    <source>
        <dbReference type="ARBA" id="ARBA00022695"/>
    </source>
</evidence>
<keyword evidence="3 8" id="KW-0548">Nucleotidyltransferase</keyword>
<sequence length="1056" mass="119679">MLHLNVRSAFSLMQSTIRLEQYVAQMAERGSKAIALADDACFGVPQFFRLCDRYGVKPVFGLRTVLRVDGLDVTILAYAREDRHIEQLYRVAGDGAMREANDLAIVVLPENWKTSDPIHRRRLYHQLLNYVPEERLWLGIPSPQTTEQALVLKQLRGMREELGVRLIPTPETAYMRPDDFEAYRALLAIGEGDVISPEDMHHKGRYVRLPSEMNDWFEQGELEELDRFETLVSVKQLPMAESAIPELPDAFLHLKRLVAERLKAKGLLHDPYIERARYELEVIERTGFASYFLIVEDIVRYAKEQAIEVGPGRGSAAGSLVSFALDITEVDPVHFELLFERFLNPERVSMPDIDLDFEDERREEVVRYVLDKYGENHAAPIGTLATFGAKAALRDVARALGMTLEEGQAASKQVKDDGLNGIMANPTKMKWFAGSQKRSQLLTIATQLEGLPRQSSVHAAGLVLSREALQSVTPLQPTDGDQVTQYNMKDLEALGLLKIDLLGLRNLTKLRLMEALIRETDAMFSLKTVPLNDARTLRLLARGDTDGIFQFESEGMKQALRQVKPSEFEDIVVTMSLYRPGPMQFIETYAKRKHGMPYKPVHPVVGDMMTSTYGVLVYQEQVMRLLRELAGYTYAESDLVRRAIAKKDATAIDVEKARFLERTTPKFGLESMQHVFSWIEKFAGYGFNRSHAVAYSLISYRLAYVKAHFERIFYLVTYEKTNQLVRMLRKGRIPVYAPDVLHGEAGAFLEGPGVRLGLKAIQGLTKRDVERLIAHHTEFTDVSRLRELMEWGAKDQLKLRRLLGAGALDRMYHGNRRAAFLAVERLREEADTHLLPDELSSLGLKRTEPTEPNWSEEEREALGTWIVHSPLTTVAPLGVTTVTMEDVLNGEKGFVIVYVDEVRTFKTKKSEDMGVMMVDDGVTQDEVVVFPRVYKAFVRSLYSGNVLLLEVHPNERDGRRQLIVERVRPLHGQALFVRLRRESFPELEELLHASPGDVPVVCRFSDSKEVKQLASAFSVNPTDALLLAIKKRFGESDVVLKRVDTKMTGTKTSTKS</sequence>
<dbReference type="EMBL" id="UGGP01000001">
    <property type="protein sequence ID" value="STO07736.1"/>
    <property type="molecule type" value="Genomic_DNA"/>
</dbReference>
<dbReference type="CDD" id="cd04485">
    <property type="entry name" value="DnaE_OBF"/>
    <property type="match status" value="1"/>
</dbReference>
<dbReference type="RefSeq" id="WP_034799027.1">
    <property type="nucleotide sequence ID" value="NZ_UGGP01000001.1"/>
</dbReference>
<dbReference type="PANTHER" id="PTHR32294:SF0">
    <property type="entry name" value="DNA POLYMERASE III SUBUNIT ALPHA"/>
    <property type="match status" value="1"/>
</dbReference>
<evidence type="ECO:0000256" key="6">
    <source>
        <dbReference type="ARBA" id="ARBA00049244"/>
    </source>
</evidence>
<dbReference type="AlphaFoldDB" id="A0A377FTB8"/>